<sequence>NRRSCCIPTLTISSIVSTFVSECDSDTNTRSTYPQTAHIRQKLNSRGEPQIGIAHNNILGG</sequence>
<comment type="caution">
    <text evidence="1">The sequence shown here is derived from an EMBL/GenBank/DDBJ whole genome shotgun (WGS) entry which is preliminary data.</text>
</comment>
<protein>
    <submittedName>
        <fullName evidence="1">1863_t:CDS:1</fullName>
    </submittedName>
</protein>
<feature type="non-terminal residue" evidence="1">
    <location>
        <position position="61"/>
    </location>
</feature>
<proteinExistence type="predicted"/>
<feature type="non-terminal residue" evidence="1">
    <location>
        <position position="1"/>
    </location>
</feature>
<dbReference type="EMBL" id="CAJVPY010042513">
    <property type="protein sequence ID" value="CAG8807401.1"/>
    <property type="molecule type" value="Genomic_DNA"/>
</dbReference>
<organism evidence="1 2">
    <name type="scientific">Dentiscutata erythropus</name>
    <dbReference type="NCBI Taxonomy" id="1348616"/>
    <lineage>
        <taxon>Eukaryota</taxon>
        <taxon>Fungi</taxon>
        <taxon>Fungi incertae sedis</taxon>
        <taxon>Mucoromycota</taxon>
        <taxon>Glomeromycotina</taxon>
        <taxon>Glomeromycetes</taxon>
        <taxon>Diversisporales</taxon>
        <taxon>Gigasporaceae</taxon>
        <taxon>Dentiscutata</taxon>
    </lineage>
</organism>
<evidence type="ECO:0000313" key="2">
    <source>
        <dbReference type="Proteomes" id="UP000789405"/>
    </source>
</evidence>
<reference evidence="1" key="1">
    <citation type="submission" date="2021-06" db="EMBL/GenBank/DDBJ databases">
        <authorList>
            <person name="Kallberg Y."/>
            <person name="Tangrot J."/>
            <person name="Rosling A."/>
        </authorList>
    </citation>
    <scope>NUCLEOTIDE SEQUENCE</scope>
    <source>
        <strain evidence="1">MA453B</strain>
    </source>
</reference>
<evidence type="ECO:0000313" key="1">
    <source>
        <dbReference type="EMBL" id="CAG8807401.1"/>
    </source>
</evidence>
<accession>A0A9N9K4Y5</accession>
<dbReference type="AlphaFoldDB" id="A0A9N9K4Y5"/>
<gene>
    <name evidence="1" type="ORF">DERYTH_LOCUS24666</name>
</gene>
<keyword evidence="2" id="KW-1185">Reference proteome</keyword>
<dbReference type="Proteomes" id="UP000789405">
    <property type="component" value="Unassembled WGS sequence"/>
</dbReference>
<name>A0A9N9K4Y5_9GLOM</name>